<evidence type="ECO:0000256" key="1">
    <source>
        <dbReference type="ARBA" id="ARBA00004251"/>
    </source>
</evidence>
<evidence type="ECO:0000256" key="4">
    <source>
        <dbReference type="ARBA" id="ARBA00009592"/>
    </source>
</evidence>
<dbReference type="EMBL" id="JAVYJV010000024">
    <property type="protein sequence ID" value="KAK4337632.1"/>
    <property type="molecule type" value="Genomic_DNA"/>
</dbReference>
<dbReference type="GO" id="GO:0004185">
    <property type="term" value="F:serine-type carboxypeptidase activity"/>
    <property type="evidence" value="ECO:0007669"/>
    <property type="project" value="InterPro"/>
</dbReference>
<comment type="similarity">
    <text evidence="4">Belongs to the RLP family.</text>
</comment>
<evidence type="ECO:0000259" key="19">
    <source>
        <dbReference type="Pfam" id="PF23598"/>
    </source>
</evidence>
<keyword evidence="6" id="KW-0433">Leucine-rich repeat</keyword>
<evidence type="ECO:0000256" key="9">
    <source>
        <dbReference type="ARBA" id="ARBA00022692"/>
    </source>
</evidence>
<dbReference type="Gene3D" id="3.80.10.10">
    <property type="entry name" value="Ribonuclease Inhibitor"/>
    <property type="match status" value="4"/>
</dbReference>
<dbReference type="InterPro" id="IPR013210">
    <property type="entry name" value="LRR_N_plant-typ"/>
</dbReference>
<keyword evidence="11" id="KW-0677">Repeat</keyword>
<dbReference type="FunFam" id="3.80.10.10:FF:000129">
    <property type="entry name" value="Leucine-rich repeat receptor-like kinase"/>
    <property type="match status" value="1"/>
</dbReference>
<name>A0AAE1QSX0_9SOLA</name>
<feature type="chain" id="PRO_5042050346" description="Leucine-rich repeat-containing N-terminal plant-type domain-containing protein" evidence="17">
    <location>
        <begin position="24"/>
        <end position="1067"/>
    </location>
</feature>
<evidence type="ECO:0000256" key="7">
    <source>
        <dbReference type="ARBA" id="ARBA00022645"/>
    </source>
</evidence>
<dbReference type="FunFam" id="3.80.10.10:FF:000095">
    <property type="entry name" value="LRR receptor-like serine/threonine-protein kinase GSO1"/>
    <property type="match status" value="1"/>
</dbReference>
<dbReference type="SMART" id="SM00369">
    <property type="entry name" value="LRR_TYP"/>
    <property type="match status" value="11"/>
</dbReference>
<dbReference type="GO" id="GO:0005576">
    <property type="term" value="C:extracellular region"/>
    <property type="evidence" value="ECO:0007669"/>
    <property type="project" value="UniProtKB-SubCell"/>
</dbReference>
<evidence type="ECO:0000256" key="14">
    <source>
        <dbReference type="ARBA" id="ARBA00023157"/>
    </source>
</evidence>
<evidence type="ECO:0000256" key="10">
    <source>
        <dbReference type="ARBA" id="ARBA00022729"/>
    </source>
</evidence>
<comment type="similarity">
    <text evidence="3">Belongs to the peptidase S10 family.</text>
</comment>
<evidence type="ECO:0000256" key="15">
    <source>
        <dbReference type="ARBA" id="ARBA00023180"/>
    </source>
</evidence>
<dbReference type="InterPro" id="IPR001563">
    <property type="entry name" value="Peptidase_S10"/>
</dbReference>
<evidence type="ECO:0000256" key="12">
    <source>
        <dbReference type="ARBA" id="ARBA00022989"/>
    </source>
</evidence>
<dbReference type="Pfam" id="PF00450">
    <property type="entry name" value="Peptidase_S10"/>
    <property type="match status" value="1"/>
</dbReference>
<keyword evidence="13 16" id="KW-0472">Membrane</keyword>
<keyword evidence="21" id="KW-1185">Reference proteome</keyword>
<evidence type="ECO:0000313" key="21">
    <source>
        <dbReference type="Proteomes" id="UP001291623"/>
    </source>
</evidence>
<keyword evidence="8" id="KW-0378">Hydrolase</keyword>
<protein>
    <recommendedName>
        <fullName evidence="22">Leucine-rich repeat-containing N-terminal plant-type domain-containing protein</fullName>
    </recommendedName>
</protein>
<dbReference type="InterPro" id="IPR029058">
    <property type="entry name" value="AB_hydrolase_fold"/>
</dbReference>
<dbReference type="InterPro" id="IPR003591">
    <property type="entry name" value="Leu-rich_rpt_typical-subtyp"/>
</dbReference>
<dbReference type="Pfam" id="PF23598">
    <property type="entry name" value="LRR_14"/>
    <property type="match status" value="1"/>
</dbReference>
<dbReference type="Pfam" id="PF08263">
    <property type="entry name" value="LRRNT_2"/>
    <property type="match status" value="1"/>
</dbReference>
<keyword evidence="5" id="KW-1003">Cell membrane</keyword>
<dbReference type="FunFam" id="3.40.50.11320:FF:000002">
    <property type="entry name" value="Carboxypeptidase"/>
    <property type="match status" value="1"/>
</dbReference>
<dbReference type="SUPFAM" id="SSF52058">
    <property type="entry name" value="L domain-like"/>
    <property type="match status" value="4"/>
</dbReference>
<feature type="signal peptide" evidence="17">
    <location>
        <begin position="1"/>
        <end position="23"/>
    </location>
</feature>
<feature type="transmembrane region" description="Helical" evidence="16">
    <location>
        <begin position="934"/>
        <end position="957"/>
    </location>
</feature>
<dbReference type="FunFam" id="3.80.10.10:FF:000383">
    <property type="entry name" value="Leucine-rich repeat receptor protein kinase EMS1"/>
    <property type="match status" value="1"/>
</dbReference>
<reference evidence="20" key="1">
    <citation type="submission" date="2023-12" db="EMBL/GenBank/DDBJ databases">
        <title>Genome assembly of Anisodus tanguticus.</title>
        <authorList>
            <person name="Wang Y.-J."/>
        </authorList>
    </citation>
    <scope>NUCLEOTIDE SEQUENCE</scope>
    <source>
        <strain evidence="20">KB-2021</strain>
        <tissue evidence="20">Leaf</tissue>
    </source>
</reference>
<evidence type="ECO:0000256" key="13">
    <source>
        <dbReference type="ARBA" id="ARBA00023136"/>
    </source>
</evidence>
<feature type="domain" description="Leucine-rich repeat-containing N-terminal plant-type" evidence="18">
    <location>
        <begin position="41"/>
        <end position="79"/>
    </location>
</feature>
<evidence type="ECO:0000256" key="6">
    <source>
        <dbReference type="ARBA" id="ARBA00022614"/>
    </source>
</evidence>
<evidence type="ECO:0000256" key="3">
    <source>
        <dbReference type="ARBA" id="ARBA00009431"/>
    </source>
</evidence>
<dbReference type="Pfam" id="PF13855">
    <property type="entry name" value="LRR_8"/>
    <property type="match status" value="1"/>
</dbReference>
<gene>
    <name evidence="20" type="ORF">RND71_042119</name>
</gene>
<evidence type="ECO:0000256" key="5">
    <source>
        <dbReference type="ARBA" id="ARBA00022475"/>
    </source>
</evidence>
<comment type="subcellular location">
    <subcellularLocation>
        <location evidence="1">Cell membrane</location>
        <topology evidence="1">Single-pass type I membrane protein</topology>
    </subcellularLocation>
    <subcellularLocation>
        <location evidence="2">Secreted</location>
    </subcellularLocation>
</comment>
<dbReference type="SUPFAM" id="SSF53474">
    <property type="entry name" value="alpha/beta-Hydrolases"/>
    <property type="match status" value="1"/>
</dbReference>
<evidence type="ECO:0000259" key="18">
    <source>
        <dbReference type="Pfam" id="PF08263"/>
    </source>
</evidence>
<evidence type="ECO:0008006" key="22">
    <source>
        <dbReference type="Google" id="ProtNLM"/>
    </source>
</evidence>
<sequence length="1067" mass="118374">MESNSFQLIFLILLFQLLYFTCIDYHFVSSAGTSKVGTCIETEKKALLKLRENLTDPSVRLSSWTDQENCCQWFGVSCDNKTGNVVKIDLRNKFSRNHELGGEINPSLLELQHLRYLDLSMNNFEGTQVPEFIGQMKELRYLNLSGASFSGSVSRFLGNLSNLQVLDLSFYSDQPAEKDLDWIKGLSSLEHLNLGGSDLSEANNSWLQTINDHFPSLLELHLPQCQLLNLPSSLPSLNLASLLVLDLSNNAFNTSIFPQWIFKLSNLVHLDLSSNNIFSELPDEFAKLTSLEYLDLSSNYGINGTLKRTLGKLCNLKTLILNDNSISGNITEFINALSECQNNSLETLNLSQNKLSGNLPSTLGYLRKLKDLQLRFNSLTGTIPETIGNLSYLETLYLTSNKMSGNLTPNIGQLTSMVLLDISENMWEGFVTEAHLLNLSNLKELSVGVKLGKNITLTFNISPNWTPPFKLTFLTIQSCQLGPKFPHWLKDQNELTSIIFNTAGISDAVPNWFVELDLKLHNLDVAYNTLTGKVPNKFQFNLLANVDLSTNRFEGPVPLWSSNVTTLYLRDNLFSGPIPLSICGELPNLSDLDISRNKLSGTIPLCMGDMNQLATLALNNNQLIGQFPDFSSKLLSLYWIDISENRLSGQIPGSLGSLSNLMFLRLSGNNLSGELPSSLRNCTRMFSIDLSNNQLSGLIPTWLGETMRSLLILSVRDNRFSGPIPLKICSLSGLHILDLSGNNLSGSIPSCFGNLEAFKVDLTDEEVGKYEGSLKVEAKGTMLTYSNTLYLVNSIDLSSNGLSGEIPSEITSLYKLGTLNLSRNHLTGKIPTDLGKLRWMETLDLSINQLSGPIPPAIATLDFLTHFNLSYNKLTGKIPTSTQFQTKVDPTIFQGNAALCGPPLKQCVGDGTTTSQSGRNDERETDDEYKLEKVWFFAVVALGYLVGFWVFFGTLNFKKSWRIAYCRFIETCIFEFNESGDTDAVIPVTSTRYSIDALKLPTVGPWRAWYDDGQVGGWIQEYKGLTFVTVRGAGHEVALHKPKQALTLVKSFLAGTSMPKLGQISDS</sequence>
<keyword evidence="9 16" id="KW-0812">Transmembrane</keyword>
<dbReference type="InterPro" id="IPR055414">
    <property type="entry name" value="LRR_R13L4/SHOC2-like"/>
</dbReference>
<accession>A0AAE1QSX0</accession>
<organism evidence="20 21">
    <name type="scientific">Anisodus tanguticus</name>
    <dbReference type="NCBI Taxonomy" id="243964"/>
    <lineage>
        <taxon>Eukaryota</taxon>
        <taxon>Viridiplantae</taxon>
        <taxon>Streptophyta</taxon>
        <taxon>Embryophyta</taxon>
        <taxon>Tracheophyta</taxon>
        <taxon>Spermatophyta</taxon>
        <taxon>Magnoliopsida</taxon>
        <taxon>eudicotyledons</taxon>
        <taxon>Gunneridae</taxon>
        <taxon>Pentapetalae</taxon>
        <taxon>asterids</taxon>
        <taxon>lamiids</taxon>
        <taxon>Solanales</taxon>
        <taxon>Solanaceae</taxon>
        <taxon>Solanoideae</taxon>
        <taxon>Hyoscyameae</taxon>
        <taxon>Anisodus</taxon>
    </lineage>
</organism>
<evidence type="ECO:0000256" key="11">
    <source>
        <dbReference type="ARBA" id="ARBA00022737"/>
    </source>
</evidence>
<dbReference type="FunFam" id="3.80.10.10:FF:000111">
    <property type="entry name" value="LRR receptor-like serine/threonine-protein kinase ERECTA"/>
    <property type="match status" value="1"/>
</dbReference>
<proteinExistence type="inferred from homology"/>
<comment type="caution">
    <text evidence="20">The sequence shown here is derived from an EMBL/GenBank/DDBJ whole genome shotgun (WGS) entry which is preliminary data.</text>
</comment>
<keyword evidence="15" id="KW-0325">Glycoprotein</keyword>
<dbReference type="Pfam" id="PF00560">
    <property type="entry name" value="LRR_1"/>
    <property type="match status" value="10"/>
</dbReference>
<dbReference type="GO" id="GO:0006508">
    <property type="term" value="P:proteolysis"/>
    <property type="evidence" value="ECO:0007669"/>
    <property type="project" value="UniProtKB-KW"/>
</dbReference>
<evidence type="ECO:0000256" key="17">
    <source>
        <dbReference type="SAM" id="SignalP"/>
    </source>
</evidence>
<evidence type="ECO:0000313" key="20">
    <source>
        <dbReference type="EMBL" id="KAK4337632.1"/>
    </source>
</evidence>
<keyword evidence="10 17" id="KW-0732">Signal</keyword>
<dbReference type="GO" id="GO:0005886">
    <property type="term" value="C:plasma membrane"/>
    <property type="evidence" value="ECO:0007669"/>
    <property type="project" value="UniProtKB-SubCell"/>
</dbReference>
<keyword evidence="8" id="KW-0645">Protease</keyword>
<dbReference type="InterPro" id="IPR032675">
    <property type="entry name" value="LRR_dom_sf"/>
</dbReference>
<feature type="domain" description="Disease resistance R13L4/SHOC-2-like LRR" evidence="19">
    <location>
        <begin position="309"/>
        <end position="490"/>
    </location>
</feature>
<dbReference type="GO" id="GO:0050832">
    <property type="term" value="P:defense response to fungus"/>
    <property type="evidence" value="ECO:0007669"/>
    <property type="project" value="UniProtKB-ARBA"/>
</dbReference>
<evidence type="ECO:0000256" key="8">
    <source>
        <dbReference type="ARBA" id="ARBA00022670"/>
    </source>
</evidence>
<dbReference type="PANTHER" id="PTHR48063">
    <property type="entry name" value="LRR RECEPTOR-LIKE KINASE"/>
    <property type="match status" value="1"/>
</dbReference>
<keyword evidence="12 16" id="KW-1133">Transmembrane helix</keyword>
<dbReference type="Gene3D" id="3.40.50.11320">
    <property type="match status" value="1"/>
</dbReference>
<dbReference type="InterPro" id="IPR001611">
    <property type="entry name" value="Leu-rich_rpt"/>
</dbReference>
<dbReference type="Proteomes" id="UP001291623">
    <property type="component" value="Unassembled WGS sequence"/>
</dbReference>
<dbReference type="PANTHER" id="PTHR48063:SF81">
    <property type="entry name" value="LEUCINE-RICH REPEAT-CONTAINING N-TERMINAL PLANT-TYPE DOMAIN-CONTAINING PROTEIN"/>
    <property type="match status" value="1"/>
</dbReference>
<dbReference type="FunFam" id="3.80.10.10:FF:000649">
    <property type="entry name" value="Leucine Rich Repeat family protein"/>
    <property type="match status" value="1"/>
</dbReference>
<keyword evidence="14" id="KW-1015">Disulfide bond</keyword>
<dbReference type="InterPro" id="IPR046956">
    <property type="entry name" value="RLP23-like"/>
</dbReference>
<dbReference type="AlphaFoldDB" id="A0AAE1QSX0"/>
<keyword evidence="7" id="KW-0121">Carboxypeptidase</keyword>
<evidence type="ECO:0000256" key="16">
    <source>
        <dbReference type="SAM" id="Phobius"/>
    </source>
</evidence>
<dbReference type="PROSITE" id="PS51450">
    <property type="entry name" value="LRR"/>
    <property type="match status" value="1"/>
</dbReference>
<evidence type="ECO:0000256" key="2">
    <source>
        <dbReference type="ARBA" id="ARBA00004613"/>
    </source>
</evidence>